<gene>
    <name evidence="2" type="ORF">LHCIRMBIA104_01617</name>
</gene>
<name>U6FBL0_LACHE</name>
<evidence type="ECO:0000256" key="1">
    <source>
        <dbReference type="SAM" id="MobiDB-lite"/>
    </source>
</evidence>
<accession>U6FBL0</accession>
<dbReference type="EMBL" id="CBUL010000200">
    <property type="protein sequence ID" value="CDI61372.1"/>
    <property type="molecule type" value="Genomic_DNA"/>
</dbReference>
<dbReference type="Proteomes" id="UP000017247">
    <property type="component" value="Unassembled WGS sequence"/>
</dbReference>
<feature type="region of interest" description="Disordered" evidence="1">
    <location>
        <begin position="184"/>
        <end position="265"/>
    </location>
</feature>
<evidence type="ECO:0000313" key="3">
    <source>
        <dbReference type="Proteomes" id="UP000017247"/>
    </source>
</evidence>
<feature type="compositionally biased region" description="Basic and acidic residues" evidence="1">
    <location>
        <begin position="184"/>
        <end position="219"/>
    </location>
</feature>
<organism evidence="2 3">
    <name type="scientific">Lactobacillus helveticus CIRM-BIA 104</name>
    <dbReference type="NCBI Taxonomy" id="1226333"/>
    <lineage>
        <taxon>Bacteria</taxon>
        <taxon>Bacillati</taxon>
        <taxon>Bacillota</taxon>
        <taxon>Bacilli</taxon>
        <taxon>Lactobacillales</taxon>
        <taxon>Lactobacillaceae</taxon>
        <taxon>Lactobacillus</taxon>
    </lineage>
</organism>
<dbReference type="RefSeq" id="WP_023192152.1">
    <property type="nucleotide sequence ID" value="NZ_HG531123.1"/>
</dbReference>
<dbReference type="HOGENOM" id="CLU_844101_0_0_9"/>
<protein>
    <submittedName>
        <fullName evidence="2">Uncharacterized protein</fullName>
    </submittedName>
</protein>
<feature type="compositionally biased region" description="Low complexity" evidence="1">
    <location>
        <begin position="220"/>
        <end position="229"/>
    </location>
</feature>
<proteinExistence type="predicted"/>
<feature type="compositionally biased region" description="Basic and acidic residues" evidence="1">
    <location>
        <begin position="230"/>
        <end position="243"/>
    </location>
</feature>
<comment type="caution">
    <text evidence="2">The sequence shown here is derived from an EMBL/GenBank/DDBJ whole genome shotgun (WGS) entry which is preliminary data.</text>
</comment>
<dbReference type="AlphaFoldDB" id="U6FBL0"/>
<sequence length="329" mass="38929">MADIVEQTLLEQQNIDLNEMATMNQMIDQLLPNASKDLQQKLKIKIYNYVRTRKQPSITVRRRKYFKPQVVKLIVENVRDYADAIERRAKEEPEAAKKAKKAKTITKKKIFEAITKGQKIEDSIQEQLGNKLTSIVKANFIKPVNKCGSYSDKDGKKIIAELGAFYQSIKDSQKIREVIENKKANKEQAEENKQQKKNENSKNNKSENNKHENNKHENNKQSSNNNQNKHPFEIRKEKHENRSRNNQNNNRRNNRNNYERRNNNYEYEEGGLRKRYNAVVHNYEQLERRFNELQDKYNQALDDKARLLNEKDRNNDELKKSLVALLKNL</sequence>
<evidence type="ECO:0000313" key="2">
    <source>
        <dbReference type="EMBL" id="CDI61372.1"/>
    </source>
</evidence>
<reference evidence="2" key="1">
    <citation type="submission" date="2013-09" db="EMBL/GenBank/DDBJ databases">
        <title>Draft Genome Sequence of five Lactobacillus helveticus strains CIRM-BIA 101T, 103, 104, 951 and 953 isolated from milk product.</title>
        <authorList>
            <person name="Valence F."/>
            <person name="Chuat V."/>
            <person name="Ma L."/>
            <person name="Creno S."/>
            <person name="Falentin H."/>
            <person name="Lortal S."/>
            <person name="Bizet C."/>
            <person name="Clermont D."/>
            <person name="Loux V."/>
            <person name="Bouchier C."/>
            <person name="Cousin S."/>
        </authorList>
    </citation>
    <scope>NUCLEOTIDE SEQUENCE [LARGE SCALE GENOMIC DNA]</scope>
    <source>
        <strain evidence="2">CIRM-BIA 104</strain>
    </source>
</reference>